<feature type="domain" description="Gamma tubulin complex component protein N-terminal" evidence="9">
    <location>
        <begin position="3"/>
        <end position="185"/>
    </location>
</feature>
<dbReference type="Proteomes" id="UP000815325">
    <property type="component" value="Unassembled WGS sequence"/>
</dbReference>
<organism evidence="10 11">
    <name type="scientific">Dunaliella salina</name>
    <name type="common">Green alga</name>
    <name type="synonym">Protococcus salinus</name>
    <dbReference type="NCBI Taxonomy" id="3046"/>
    <lineage>
        <taxon>Eukaryota</taxon>
        <taxon>Viridiplantae</taxon>
        <taxon>Chlorophyta</taxon>
        <taxon>core chlorophytes</taxon>
        <taxon>Chlorophyceae</taxon>
        <taxon>CS clade</taxon>
        <taxon>Chlamydomonadales</taxon>
        <taxon>Dunaliellaceae</taxon>
        <taxon>Dunaliella</taxon>
    </lineage>
</organism>
<accession>A0ABQ7GJ56</accession>
<evidence type="ECO:0000256" key="4">
    <source>
        <dbReference type="ARBA" id="ARBA00022701"/>
    </source>
</evidence>
<dbReference type="Pfam" id="PF04130">
    <property type="entry name" value="GCP_C_terminal"/>
    <property type="match status" value="1"/>
</dbReference>
<dbReference type="EMBL" id="MU069745">
    <property type="protein sequence ID" value="KAF5834637.1"/>
    <property type="molecule type" value="Genomic_DNA"/>
</dbReference>
<evidence type="ECO:0000256" key="6">
    <source>
        <dbReference type="RuleBase" id="RU363050"/>
    </source>
</evidence>
<dbReference type="InterPro" id="IPR041470">
    <property type="entry name" value="GCP_N"/>
</dbReference>
<evidence type="ECO:0000259" key="9">
    <source>
        <dbReference type="Pfam" id="PF17681"/>
    </source>
</evidence>
<evidence type="ECO:0000313" key="10">
    <source>
        <dbReference type="EMBL" id="KAF5834637.1"/>
    </source>
</evidence>
<feature type="region of interest" description="Disordered" evidence="7">
    <location>
        <begin position="262"/>
        <end position="283"/>
    </location>
</feature>
<feature type="compositionally biased region" description="Pro residues" evidence="7">
    <location>
        <begin position="262"/>
        <end position="280"/>
    </location>
</feature>
<keyword evidence="5 6" id="KW-0206">Cytoskeleton</keyword>
<comment type="function">
    <text evidence="6">Component of the gamma-tubulin ring complex (gTuRC) which mediates microtubule nucleation.</text>
</comment>
<name>A0ABQ7GJ56_DUNSA</name>
<proteinExistence type="inferred from homology"/>
<dbReference type="Gene3D" id="1.20.120.1900">
    <property type="entry name" value="Gamma-tubulin complex, C-terminal domain"/>
    <property type="match status" value="1"/>
</dbReference>
<evidence type="ECO:0000256" key="7">
    <source>
        <dbReference type="SAM" id="MobiDB-lite"/>
    </source>
</evidence>
<comment type="subcellular location">
    <subcellularLocation>
        <location evidence="1 6">Cytoplasm</location>
        <location evidence="1 6">Cytoskeleton</location>
        <location evidence="1 6">Microtubule organizing center</location>
    </subcellularLocation>
</comment>
<keyword evidence="4 6" id="KW-0493">Microtubule</keyword>
<feature type="domain" description="Gamma tubulin complex component C-terminal" evidence="8">
    <location>
        <begin position="190"/>
        <end position="543"/>
    </location>
</feature>
<evidence type="ECO:0000313" key="11">
    <source>
        <dbReference type="Proteomes" id="UP000815325"/>
    </source>
</evidence>
<evidence type="ECO:0000256" key="1">
    <source>
        <dbReference type="ARBA" id="ARBA00004267"/>
    </source>
</evidence>
<dbReference type="Pfam" id="PF17681">
    <property type="entry name" value="GCP_N_terminal"/>
    <property type="match status" value="1"/>
</dbReference>
<keyword evidence="11" id="KW-1185">Reference proteome</keyword>
<evidence type="ECO:0000259" key="8">
    <source>
        <dbReference type="Pfam" id="PF04130"/>
    </source>
</evidence>
<keyword evidence="3 6" id="KW-0963">Cytoplasm</keyword>
<dbReference type="PANTHER" id="PTHR19302">
    <property type="entry name" value="GAMMA TUBULIN COMPLEX PROTEIN"/>
    <property type="match status" value="1"/>
</dbReference>
<comment type="caution">
    <text evidence="10">The sequence shown here is derived from an EMBL/GenBank/DDBJ whole genome shotgun (WGS) entry which is preliminary data.</text>
</comment>
<dbReference type="InterPro" id="IPR042241">
    <property type="entry name" value="GCP_C_sf"/>
</dbReference>
<sequence>MGGAQLLAVIQSAARCGVPIVQSCMQRLLWHCNQVLFKQLTSWMVHGKLLDPYNEFFIKQHGSQVQQPQAAPDSSQQVQQQREASAQEALLNWHQSFQVYDPAVPPHISAAAAESVAFIGKAVLLLKNPAGAFRGAELLQYRDTLEFMQALRTLQAAPVFDRVAFERTVEGIRAKVAALLWHLVVVQADLMAHLAAIKDYFLMAKGELYHSFLVDARKALAAPPRPHTADADVNIAFQQAALKSTAQHDALFARFRIHWAPPQPPPDPSQRPKTPPPLPGPANAYALPNIEVPRFDANWDSMWLEYQGEWPLGLLITPQVLGRYNALFQMLLRLKRVQLRLEEAWQALSALDQWQERSEAGRRARAEGSGAKATLQDLRQLRHHMSHLISNLQIYIQVDVIESNYSQLEARIAAAQDFSEVERAHANYLHALMQQTFLNTTTICRTIAALFLHVQELCQLVDAATSHANAAALSAELGEDPLQDPAGGSLLTAAEQHKLATTRSNFSQRMTELYTFLHSTRLQDVNKAPHLRQFYLRLNFNEYVSRKIVSAKVVGGSGGPALGRPSIERPASAVAALLAARRGG</sequence>
<comment type="similarity">
    <text evidence="2 6">Belongs to the TUBGCP family.</text>
</comment>
<gene>
    <name evidence="10" type="ORF">DUNSADRAFT_8645</name>
</gene>
<dbReference type="InterPro" id="IPR040457">
    <property type="entry name" value="GCP_C"/>
</dbReference>
<evidence type="ECO:0000256" key="2">
    <source>
        <dbReference type="ARBA" id="ARBA00010337"/>
    </source>
</evidence>
<dbReference type="PANTHER" id="PTHR19302:SF27">
    <property type="entry name" value="GAMMA-TUBULIN COMPLEX COMPONENT 4"/>
    <property type="match status" value="1"/>
</dbReference>
<dbReference type="InterPro" id="IPR007259">
    <property type="entry name" value="GCP"/>
</dbReference>
<protein>
    <recommendedName>
        <fullName evidence="6">Gamma-tubulin complex component</fullName>
    </recommendedName>
</protein>
<evidence type="ECO:0000256" key="3">
    <source>
        <dbReference type="ARBA" id="ARBA00022490"/>
    </source>
</evidence>
<reference evidence="10" key="1">
    <citation type="submission" date="2017-08" db="EMBL/GenBank/DDBJ databases">
        <authorList>
            <person name="Polle J.E."/>
            <person name="Barry K."/>
            <person name="Cushman J."/>
            <person name="Schmutz J."/>
            <person name="Tran D."/>
            <person name="Hathwaick L.T."/>
            <person name="Yim W.C."/>
            <person name="Jenkins J."/>
            <person name="Mckie-Krisberg Z.M."/>
            <person name="Prochnik S."/>
            <person name="Lindquist E."/>
            <person name="Dockter R.B."/>
            <person name="Adam C."/>
            <person name="Molina H."/>
            <person name="Bunkerborg J."/>
            <person name="Jin E."/>
            <person name="Buchheim M."/>
            <person name="Magnuson J."/>
        </authorList>
    </citation>
    <scope>NUCLEOTIDE SEQUENCE</scope>
    <source>
        <strain evidence="10">CCAP 19/18</strain>
    </source>
</reference>
<evidence type="ECO:0000256" key="5">
    <source>
        <dbReference type="ARBA" id="ARBA00023212"/>
    </source>
</evidence>